<dbReference type="SMART" id="SM00369">
    <property type="entry name" value="LRR_TYP"/>
    <property type="match status" value="4"/>
</dbReference>
<dbReference type="InterPro" id="IPR003591">
    <property type="entry name" value="Leu-rich_rpt_typical-subtyp"/>
</dbReference>
<dbReference type="InterPro" id="IPR001611">
    <property type="entry name" value="Leu-rich_rpt"/>
</dbReference>
<organism evidence="5 6">
    <name type="scientific">Knipowitschia caucasica</name>
    <name type="common">Caucasian dwarf goby</name>
    <name type="synonym">Pomatoschistus caucasicus</name>
    <dbReference type="NCBI Taxonomy" id="637954"/>
    <lineage>
        <taxon>Eukaryota</taxon>
        <taxon>Metazoa</taxon>
        <taxon>Chordata</taxon>
        <taxon>Craniata</taxon>
        <taxon>Vertebrata</taxon>
        <taxon>Euteleostomi</taxon>
        <taxon>Actinopterygii</taxon>
        <taxon>Neopterygii</taxon>
        <taxon>Teleostei</taxon>
        <taxon>Neoteleostei</taxon>
        <taxon>Acanthomorphata</taxon>
        <taxon>Gobiaria</taxon>
        <taxon>Gobiiformes</taxon>
        <taxon>Gobioidei</taxon>
        <taxon>Gobiidae</taxon>
        <taxon>Gobiinae</taxon>
        <taxon>Knipowitschia</taxon>
    </lineage>
</organism>
<evidence type="ECO:0000256" key="3">
    <source>
        <dbReference type="ARBA" id="ARBA00022737"/>
    </source>
</evidence>
<gene>
    <name evidence="5" type="ORF">KC01_LOCUS12273</name>
</gene>
<dbReference type="AlphaFoldDB" id="A0AAV2JUZ3"/>
<dbReference type="Gene3D" id="3.80.10.10">
    <property type="entry name" value="Ribonuclease Inhibitor"/>
    <property type="match status" value="2"/>
</dbReference>
<evidence type="ECO:0000256" key="1">
    <source>
        <dbReference type="ARBA" id="ARBA00022614"/>
    </source>
</evidence>
<evidence type="ECO:0000313" key="5">
    <source>
        <dbReference type="EMBL" id="CAL1581518.1"/>
    </source>
</evidence>
<sequence length="406" mass="45810">MVTTSPSCLSQEEILKLSYNRVEELWSEQTFAGLSSLLRLYLDHNLLRWIHPRALLLMPRLRLLRLQGNRLLQLHPEALCTLSLLDTHFYSTLRHLDLSNNSLSRVPRELLETAPLLETLILHSNPWSCDCSMSWLLPWAVSHPGVMNCPGSPQCPVCASPRSLQDQALLEQLSLDCPPPVIHSPGQPTPLDLPDILPRQSFRESLGTLSLSLSDQQGFSVDVACNIFHTETNPNIPSELANFQSFPLHLALSWSLECHAEQQDYEKLWRIMAYYSESPAQLERGLMLSKTPMVAYRYKQAPESENGYHTGVKASIATSLPWLLQSAISIQLGRAKSSRKAVHLVLSTRVSAQCRKLRNAIDDDSLSKGFNSSQFNIVNQNSLYLTSQFALRNAFNIPDNFKQTRL</sequence>
<protein>
    <recommendedName>
        <fullName evidence="4">LRRCT domain-containing protein</fullName>
    </recommendedName>
</protein>
<keyword evidence="2" id="KW-0732">Signal</keyword>
<keyword evidence="3" id="KW-0677">Repeat</keyword>
<reference evidence="5 6" key="1">
    <citation type="submission" date="2024-04" db="EMBL/GenBank/DDBJ databases">
        <authorList>
            <person name="Waldvogel A.-M."/>
            <person name="Schoenle A."/>
        </authorList>
    </citation>
    <scope>NUCLEOTIDE SEQUENCE [LARGE SCALE GENOMIC DNA]</scope>
</reference>
<evidence type="ECO:0000259" key="4">
    <source>
        <dbReference type="SMART" id="SM00082"/>
    </source>
</evidence>
<dbReference type="InterPro" id="IPR050541">
    <property type="entry name" value="LRR_TM_domain-containing"/>
</dbReference>
<dbReference type="Proteomes" id="UP001497482">
    <property type="component" value="Chromosome 15"/>
</dbReference>
<dbReference type="PROSITE" id="PS51450">
    <property type="entry name" value="LRR"/>
    <property type="match status" value="1"/>
</dbReference>
<proteinExistence type="predicted"/>
<dbReference type="PANTHER" id="PTHR24369">
    <property type="entry name" value="ANTIGEN BSP, PUTATIVE-RELATED"/>
    <property type="match status" value="1"/>
</dbReference>
<dbReference type="InterPro" id="IPR032675">
    <property type="entry name" value="LRR_dom_sf"/>
</dbReference>
<keyword evidence="6" id="KW-1185">Reference proteome</keyword>
<dbReference type="Pfam" id="PF13855">
    <property type="entry name" value="LRR_8"/>
    <property type="match status" value="1"/>
</dbReference>
<dbReference type="InterPro" id="IPR000483">
    <property type="entry name" value="Cys-rich_flank_reg_C"/>
</dbReference>
<evidence type="ECO:0000313" key="6">
    <source>
        <dbReference type="Proteomes" id="UP001497482"/>
    </source>
</evidence>
<evidence type="ECO:0000256" key="2">
    <source>
        <dbReference type="ARBA" id="ARBA00022729"/>
    </source>
</evidence>
<name>A0AAV2JUZ3_KNICA</name>
<dbReference type="Pfam" id="PF00560">
    <property type="entry name" value="LRR_1"/>
    <property type="match status" value="1"/>
</dbReference>
<feature type="domain" description="LRRCT" evidence="4">
    <location>
        <begin position="125"/>
        <end position="178"/>
    </location>
</feature>
<dbReference type="EMBL" id="OZ035837">
    <property type="protein sequence ID" value="CAL1581518.1"/>
    <property type="molecule type" value="Genomic_DNA"/>
</dbReference>
<dbReference type="GO" id="GO:0005886">
    <property type="term" value="C:plasma membrane"/>
    <property type="evidence" value="ECO:0007669"/>
    <property type="project" value="TreeGrafter"/>
</dbReference>
<keyword evidence="1" id="KW-0433">Leucine-rich repeat</keyword>
<accession>A0AAV2JUZ3</accession>
<dbReference type="SMART" id="SM00082">
    <property type="entry name" value="LRRCT"/>
    <property type="match status" value="1"/>
</dbReference>
<dbReference type="SUPFAM" id="SSF52058">
    <property type="entry name" value="L domain-like"/>
    <property type="match status" value="1"/>
</dbReference>
<dbReference type="PANTHER" id="PTHR24369:SF163">
    <property type="entry name" value="MATRIX-REMODELING-ASSOCIATED PROTEIN 5"/>
    <property type="match status" value="1"/>
</dbReference>